<sequence length="224" mass="25105">SPSVVFDVTPSGANGTFVRFLGERPHIAIVANPSRQFLNSSKAVGLSSSKTRMSYRTTFFEMMRAVSVTNPYVDRNAIDMFISLFHLHRKEPAGVITTENLTDNEKTIVQSHMIICLRYLAISFSGFTKASRELISGMAVFRLEVIPQLLSLASEDAKEEFVVAIMPLLIENEQTLLPRISSCMEALNIKEGDGSHALHTHPWWHGNLKVESESEIMENYKLTD</sequence>
<evidence type="ECO:0000313" key="2">
    <source>
        <dbReference type="Proteomes" id="UP000005239"/>
    </source>
</evidence>
<accession>A0A8R1URR8</accession>
<organism evidence="1 2">
    <name type="scientific">Pristionchus pacificus</name>
    <name type="common">Parasitic nematode worm</name>
    <dbReference type="NCBI Taxonomy" id="54126"/>
    <lineage>
        <taxon>Eukaryota</taxon>
        <taxon>Metazoa</taxon>
        <taxon>Ecdysozoa</taxon>
        <taxon>Nematoda</taxon>
        <taxon>Chromadorea</taxon>
        <taxon>Rhabditida</taxon>
        <taxon>Rhabditina</taxon>
        <taxon>Diplogasteromorpha</taxon>
        <taxon>Diplogasteroidea</taxon>
        <taxon>Neodiplogasteridae</taxon>
        <taxon>Pristionchus</taxon>
    </lineage>
</organism>
<reference evidence="2" key="1">
    <citation type="journal article" date="2008" name="Nat. Genet.">
        <title>The Pristionchus pacificus genome provides a unique perspective on nematode lifestyle and parasitism.</title>
        <authorList>
            <person name="Dieterich C."/>
            <person name="Clifton S.W."/>
            <person name="Schuster L.N."/>
            <person name="Chinwalla A."/>
            <person name="Delehaunty K."/>
            <person name="Dinkelacker I."/>
            <person name="Fulton L."/>
            <person name="Fulton R."/>
            <person name="Godfrey J."/>
            <person name="Minx P."/>
            <person name="Mitreva M."/>
            <person name="Roeseler W."/>
            <person name="Tian H."/>
            <person name="Witte H."/>
            <person name="Yang S.P."/>
            <person name="Wilson R.K."/>
            <person name="Sommer R.J."/>
        </authorList>
    </citation>
    <scope>NUCLEOTIDE SEQUENCE [LARGE SCALE GENOMIC DNA]</scope>
    <source>
        <strain evidence="2">PS312</strain>
    </source>
</reference>
<dbReference type="Proteomes" id="UP000005239">
    <property type="component" value="Unassembled WGS sequence"/>
</dbReference>
<proteinExistence type="predicted"/>
<name>A0A2A6BSA1_PRIPA</name>
<keyword evidence="2" id="KW-1185">Reference proteome</keyword>
<reference evidence="1" key="2">
    <citation type="submission" date="2022-06" db="UniProtKB">
        <authorList>
            <consortium name="EnsemblMetazoa"/>
        </authorList>
    </citation>
    <scope>IDENTIFICATION</scope>
    <source>
        <strain evidence="1">PS312</strain>
    </source>
</reference>
<evidence type="ECO:0000313" key="1">
    <source>
        <dbReference type="EnsemblMetazoa" id="PPA37334.1"/>
    </source>
</evidence>
<protein>
    <submittedName>
        <fullName evidence="1">Uncharacterized protein</fullName>
    </submittedName>
</protein>
<gene>
    <name evidence="1" type="primary">WBGene00275703</name>
</gene>
<dbReference type="AlphaFoldDB" id="A0A2A6BSA1"/>
<accession>A0A2A6BSA1</accession>
<dbReference type="EnsemblMetazoa" id="PPA37334.1">
    <property type="protein sequence ID" value="PPA37334.1"/>
    <property type="gene ID" value="WBGene00275703"/>
</dbReference>